<protein>
    <submittedName>
        <fullName evidence="4">Peptidoglycan DD-metalloendopeptidase family protein</fullName>
    </submittedName>
</protein>
<keyword evidence="2" id="KW-0812">Transmembrane</keyword>
<dbReference type="InterPro" id="IPR050570">
    <property type="entry name" value="Cell_wall_metabolism_enzyme"/>
</dbReference>
<dbReference type="Gene3D" id="2.70.70.10">
    <property type="entry name" value="Glucose Permease (Domain IIA)"/>
    <property type="match status" value="1"/>
</dbReference>
<accession>A0ABW1IRH9</accession>
<evidence type="ECO:0000313" key="4">
    <source>
        <dbReference type="EMBL" id="MFC5987609.1"/>
    </source>
</evidence>
<dbReference type="InterPro" id="IPR016047">
    <property type="entry name" value="M23ase_b-sheet_dom"/>
</dbReference>
<dbReference type="EMBL" id="JBHSQV010000167">
    <property type="protein sequence ID" value="MFC5987609.1"/>
    <property type="molecule type" value="Genomic_DNA"/>
</dbReference>
<dbReference type="Proteomes" id="UP001596250">
    <property type="component" value="Unassembled WGS sequence"/>
</dbReference>
<organism evidence="4 5">
    <name type="scientific">Marinicrinis lubricantis</name>
    <dbReference type="NCBI Taxonomy" id="2086470"/>
    <lineage>
        <taxon>Bacteria</taxon>
        <taxon>Bacillati</taxon>
        <taxon>Bacillota</taxon>
        <taxon>Bacilli</taxon>
        <taxon>Bacillales</taxon>
        <taxon>Paenibacillaceae</taxon>
    </lineage>
</organism>
<dbReference type="RefSeq" id="WP_379895019.1">
    <property type="nucleotide sequence ID" value="NZ_CBCSCT010000035.1"/>
</dbReference>
<evidence type="ECO:0000256" key="2">
    <source>
        <dbReference type="SAM" id="Phobius"/>
    </source>
</evidence>
<dbReference type="PANTHER" id="PTHR21666">
    <property type="entry name" value="PEPTIDASE-RELATED"/>
    <property type="match status" value="1"/>
</dbReference>
<evidence type="ECO:0000256" key="1">
    <source>
        <dbReference type="SAM" id="Coils"/>
    </source>
</evidence>
<gene>
    <name evidence="4" type="ORF">ACFPXP_14480</name>
</gene>
<name>A0ABW1IRH9_9BACL</name>
<dbReference type="PANTHER" id="PTHR21666:SF270">
    <property type="entry name" value="MUREIN HYDROLASE ACTIVATOR ENVC"/>
    <property type="match status" value="1"/>
</dbReference>
<keyword evidence="2" id="KW-1133">Transmembrane helix</keyword>
<sequence length="332" mass="37737">MNKKRWKDRFTFVLIPDANRSIKSIRFAAYWIIIAPLLLLICIIALFVWQLWVQRHFTQTISGLHQDVSHHKEEYAELEHRKDQTIKILEQEMIKMAEQAEELRTQMLQIEQLEQEIRSHAASTSRKDNPVTIQALKALEVPPAHEELQSSSYSAKDGNDSDFLAYIRQEQEGLASAEQQAEQLTGRLMEVKQMLDEKWDRMEATPSIWPVQTKLVTSDYGYRSDPFTGIISFHDGMDMDGSLNDPVFAAARGTVEETGTDSGMGKYIRIRHGYGLQTVYMHLNRILVSEGEEVEKGENIGLVGSTGRSTGTHLHYTVLKNGAAVDPSSYLP</sequence>
<dbReference type="SUPFAM" id="SSF51261">
    <property type="entry name" value="Duplicated hybrid motif"/>
    <property type="match status" value="1"/>
</dbReference>
<keyword evidence="2" id="KW-0472">Membrane</keyword>
<evidence type="ECO:0000259" key="3">
    <source>
        <dbReference type="Pfam" id="PF01551"/>
    </source>
</evidence>
<keyword evidence="5" id="KW-1185">Reference proteome</keyword>
<feature type="coiled-coil region" evidence="1">
    <location>
        <begin position="61"/>
        <end position="123"/>
    </location>
</feature>
<comment type="caution">
    <text evidence="4">The sequence shown here is derived from an EMBL/GenBank/DDBJ whole genome shotgun (WGS) entry which is preliminary data.</text>
</comment>
<feature type="coiled-coil region" evidence="1">
    <location>
        <begin position="167"/>
        <end position="194"/>
    </location>
</feature>
<evidence type="ECO:0000313" key="5">
    <source>
        <dbReference type="Proteomes" id="UP001596250"/>
    </source>
</evidence>
<reference evidence="5" key="1">
    <citation type="journal article" date="2019" name="Int. J. Syst. Evol. Microbiol.">
        <title>The Global Catalogue of Microorganisms (GCM) 10K type strain sequencing project: providing services to taxonomists for standard genome sequencing and annotation.</title>
        <authorList>
            <consortium name="The Broad Institute Genomics Platform"/>
            <consortium name="The Broad Institute Genome Sequencing Center for Infectious Disease"/>
            <person name="Wu L."/>
            <person name="Ma J."/>
        </authorList>
    </citation>
    <scope>NUCLEOTIDE SEQUENCE [LARGE SCALE GENOMIC DNA]</scope>
    <source>
        <strain evidence="5">CCM 8749</strain>
    </source>
</reference>
<feature type="domain" description="M23ase beta-sheet core" evidence="3">
    <location>
        <begin position="233"/>
        <end position="327"/>
    </location>
</feature>
<keyword evidence="1" id="KW-0175">Coiled coil</keyword>
<proteinExistence type="predicted"/>
<feature type="transmembrane region" description="Helical" evidence="2">
    <location>
        <begin position="28"/>
        <end position="52"/>
    </location>
</feature>
<dbReference type="Pfam" id="PF01551">
    <property type="entry name" value="Peptidase_M23"/>
    <property type="match status" value="1"/>
</dbReference>
<dbReference type="CDD" id="cd12797">
    <property type="entry name" value="M23_peptidase"/>
    <property type="match status" value="1"/>
</dbReference>
<dbReference type="InterPro" id="IPR011055">
    <property type="entry name" value="Dup_hybrid_motif"/>
</dbReference>